<dbReference type="SMART" id="SM00354">
    <property type="entry name" value="HTH_LACI"/>
    <property type="match status" value="1"/>
</dbReference>
<dbReference type="EMBL" id="BMKM01000001">
    <property type="protein sequence ID" value="GGE08930.1"/>
    <property type="molecule type" value="Genomic_DNA"/>
</dbReference>
<dbReference type="RefSeq" id="WP_094255631.1">
    <property type="nucleotide sequence ID" value="NZ_BMKM01000001.1"/>
</dbReference>
<dbReference type="GO" id="GO:0000976">
    <property type="term" value="F:transcription cis-regulatory region binding"/>
    <property type="evidence" value="ECO:0007669"/>
    <property type="project" value="TreeGrafter"/>
</dbReference>
<dbReference type="Pfam" id="PF00356">
    <property type="entry name" value="LacI"/>
    <property type="match status" value="1"/>
</dbReference>
<feature type="domain" description="HTH lacI-type" evidence="4">
    <location>
        <begin position="7"/>
        <end position="62"/>
    </location>
</feature>
<name>A0A8H9FZM9_9SPHI</name>
<dbReference type="SUPFAM" id="SSF47413">
    <property type="entry name" value="lambda repressor-like DNA-binding domains"/>
    <property type="match status" value="1"/>
</dbReference>
<protein>
    <submittedName>
        <fullName evidence="5">LacI family transcriptional regulator</fullName>
    </submittedName>
</protein>
<organism evidence="5 6">
    <name type="scientific">Sphingobacterium cellulitidis</name>
    <dbReference type="NCBI Taxonomy" id="1768011"/>
    <lineage>
        <taxon>Bacteria</taxon>
        <taxon>Pseudomonadati</taxon>
        <taxon>Bacteroidota</taxon>
        <taxon>Sphingobacteriia</taxon>
        <taxon>Sphingobacteriales</taxon>
        <taxon>Sphingobacteriaceae</taxon>
        <taxon>Sphingobacterium</taxon>
    </lineage>
</organism>
<dbReference type="Proteomes" id="UP000614460">
    <property type="component" value="Unassembled WGS sequence"/>
</dbReference>
<gene>
    <name evidence="5" type="ORF">GCM10011516_03260</name>
</gene>
<sequence length="344" mass="39098">MRKRILISDIAKNLGVSVTTVSFILNGKAKEKRISEGLTKRVLDYVKKVGYKPNQLAQSLRTGQSKILGLIVEDISNPFFSNVAKYIERIAYDNGYHIIYCSMDNDETKARELIQLFYDRQVDGYIITPPEGLDDTLANLIKNNVPLVLFDRYIPQLETHYVVLDNFNGSFDATKHLLENPMNKRVGFVSLYSNQTQMRDRLDGYMKAIDEYQQQAYIKKVKIDENEDSAVDQIHDFISANNLDAVLFATNYLGIDGLKAVKKYNMKLPNMVAFDDHTLFKLYEPGISVVTQDTSAIANELIHTLLNEIKGKNKELQKIVIPSELLVRGSSVISEETLEQTSLK</sequence>
<dbReference type="PANTHER" id="PTHR30146:SF109">
    <property type="entry name" value="HTH-TYPE TRANSCRIPTIONAL REGULATOR GALS"/>
    <property type="match status" value="1"/>
</dbReference>
<keyword evidence="3" id="KW-0804">Transcription</keyword>
<evidence type="ECO:0000256" key="3">
    <source>
        <dbReference type="ARBA" id="ARBA00023163"/>
    </source>
</evidence>
<evidence type="ECO:0000256" key="1">
    <source>
        <dbReference type="ARBA" id="ARBA00023015"/>
    </source>
</evidence>
<proteinExistence type="predicted"/>
<dbReference type="Gene3D" id="1.10.260.40">
    <property type="entry name" value="lambda repressor-like DNA-binding domains"/>
    <property type="match status" value="1"/>
</dbReference>
<evidence type="ECO:0000256" key="2">
    <source>
        <dbReference type="ARBA" id="ARBA00023125"/>
    </source>
</evidence>
<reference evidence="5" key="1">
    <citation type="journal article" date="2014" name="Int. J. Syst. Evol. Microbiol.">
        <title>Complete genome sequence of Corynebacterium casei LMG S-19264T (=DSM 44701T), isolated from a smear-ripened cheese.</title>
        <authorList>
            <consortium name="US DOE Joint Genome Institute (JGI-PGF)"/>
            <person name="Walter F."/>
            <person name="Albersmeier A."/>
            <person name="Kalinowski J."/>
            <person name="Ruckert C."/>
        </authorList>
    </citation>
    <scope>NUCLEOTIDE SEQUENCE</scope>
    <source>
        <strain evidence="5">CGMCC 1.15966</strain>
    </source>
</reference>
<dbReference type="CDD" id="cd01392">
    <property type="entry name" value="HTH_LacI"/>
    <property type="match status" value="1"/>
</dbReference>
<dbReference type="InterPro" id="IPR000843">
    <property type="entry name" value="HTH_LacI"/>
</dbReference>
<accession>A0A8H9FZM9</accession>
<dbReference type="InterPro" id="IPR010982">
    <property type="entry name" value="Lambda_DNA-bd_dom_sf"/>
</dbReference>
<dbReference type="InterPro" id="IPR025997">
    <property type="entry name" value="SBP_2_dom"/>
</dbReference>
<dbReference type="SUPFAM" id="SSF53822">
    <property type="entry name" value="Periplasmic binding protein-like I"/>
    <property type="match status" value="1"/>
</dbReference>
<dbReference type="GO" id="GO:0003700">
    <property type="term" value="F:DNA-binding transcription factor activity"/>
    <property type="evidence" value="ECO:0007669"/>
    <property type="project" value="TreeGrafter"/>
</dbReference>
<evidence type="ECO:0000313" key="6">
    <source>
        <dbReference type="Proteomes" id="UP000614460"/>
    </source>
</evidence>
<keyword evidence="1" id="KW-0805">Transcription regulation</keyword>
<evidence type="ECO:0000313" key="5">
    <source>
        <dbReference type="EMBL" id="GGE08930.1"/>
    </source>
</evidence>
<dbReference type="PROSITE" id="PS50932">
    <property type="entry name" value="HTH_LACI_2"/>
    <property type="match status" value="1"/>
</dbReference>
<dbReference type="PANTHER" id="PTHR30146">
    <property type="entry name" value="LACI-RELATED TRANSCRIPTIONAL REPRESSOR"/>
    <property type="match status" value="1"/>
</dbReference>
<dbReference type="Gene3D" id="3.40.50.2300">
    <property type="match status" value="2"/>
</dbReference>
<dbReference type="AlphaFoldDB" id="A0A8H9FZM9"/>
<keyword evidence="2" id="KW-0238">DNA-binding</keyword>
<evidence type="ECO:0000259" key="4">
    <source>
        <dbReference type="PROSITE" id="PS50932"/>
    </source>
</evidence>
<dbReference type="InterPro" id="IPR028082">
    <property type="entry name" value="Peripla_BP_I"/>
</dbReference>
<keyword evidence="6" id="KW-1185">Reference proteome</keyword>
<comment type="caution">
    <text evidence="5">The sequence shown here is derived from an EMBL/GenBank/DDBJ whole genome shotgun (WGS) entry which is preliminary data.</text>
</comment>
<reference evidence="5" key="2">
    <citation type="submission" date="2020-09" db="EMBL/GenBank/DDBJ databases">
        <authorList>
            <person name="Sun Q."/>
            <person name="Zhou Y."/>
        </authorList>
    </citation>
    <scope>NUCLEOTIDE SEQUENCE</scope>
    <source>
        <strain evidence="5">CGMCC 1.15966</strain>
    </source>
</reference>
<dbReference type="Pfam" id="PF13407">
    <property type="entry name" value="Peripla_BP_4"/>
    <property type="match status" value="1"/>
</dbReference>